<feature type="binding site" evidence="13">
    <location>
        <position position="281"/>
    </location>
    <ligand>
        <name>urate</name>
        <dbReference type="ChEBI" id="CHEBI:17775"/>
    </ligand>
</feature>
<comment type="similarity">
    <text evidence="4 12 14">Belongs to the uricase family.</text>
</comment>
<dbReference type="Proteomes" id="UP000183832">
    <property type="component" value="Unassembled WGS sequence"/>
</dbReference>
<dbReference type="GO" id="GO:0019628">
    <property type="term" value="P:urate catabolic process"/>
    <property type="evidence" value="ECO:0007669"/>
    <property type="project" value="UniProtKB-UniPathway"/>
</dbReference>
<gene>
    <name evidence="15" type="primary">similar to Uricase</name>
    <name evidence="15" type="ORF">CLUMA_CG009138</name>
</gene>
<keyword evidence="16" id="KW-1185">Reference proteome</keyword>
<keyword evidence="9 12" id="KW-0576">Peroxisome</keyword>
<protein>
    <recommendedName>
        <fullName evidence="6 12">Uricase</fullName>
        <ecNumber evidence="5 12">1.7.3.3</ecNumber>
    </recommendedName>
    <alternativeName>
        <fullName evidence="10 12">Urate oxidase</fullName>
    </alternativeName>
</protein>
<evidence type="ECO:0000313" key="15">
    <source>
        <dbReference type="EMBL" id="CRK95680.1"/>
    </source>
</evidence>
<dbReference type="PANTHER" id="PTHR42874">
    <property type="entry name" value="URICASE"/>
    <property type="match status" value="1"/>
</dbReference>
<dbReference type="EMBL" id="CVRI01000042">
    <property type="protein sequence ID" value="CRK95680.1"/>
    <property type="molecule type" value="Genomic_DNA"/>
</dbReference>
<dbReference type="Pfam" id="PF01014">
    <property type="entry name" value="Uricase"/>
    <property type="match status" value="1"/>
</dbReference>
<evidence type="ECO:0000256" key="10">
    <source>
        <dbReference type="ARBA" id="ARBA00031317"/>
    </source>
</evidence>
<dbReference type="GO" id="GO:0006145">
    <property type="term" value="P:purine nucleobase catabolic process"/>
    <property type="evidence" value="ECO:0007669"/>
    <property type="project" value="TreeGrafter"/>
</dbReference>
<keyword evidence="8 12" id="KW-0560">Oxidoreductase</keyword>
<dbReference type="PIRSF" id="PIRSF000241">
    <property type="entry name" value="Urate_oxidase"/>
    <property type="match status" value="1"/>
</dbReference>
<dbReference type="SUPFAM" id="SSF55620">
    <property type="entry name" value="Tetrahydrobiopterin biosynthesis enzymes-like"/>
    <property type="match status" value="2"/>
</dbReference>
<evidence type="ECO:0000313" key="16">
    <source>
        <dbReference type="Proteomes" id="UP000183832"/>
    </source>
</evidence>
<evidence type="ECO:0000256" key="3">
    <source>
        <dbReference type="ARBA" id="ARBA00004831"/>
    </source>
</evidence>
<name>A0A1J1I5Y2_9DIPT</name>
<feature type="binding site" evidence="13">
    <location>
        <position position="188"/>
    </location>
    <ligand>
        <name>urate</name>
        <dbReference type="ChEBI" id="CHEBI:17775"/>
    </ligand>
</feature>
<comment type="subcellular location">
    <subcellularLocation>
        <location evidence="2 12">Peroxisome</location>
    </subcellularLocation>
</comment>
<dbReference type="UniPathway" id="UPA00394">
    <property type="reaction ID" value="UER00650"/>
</dbReference>
<evidence type="ECO:0000256" key="12">
    <source>
        <dbReference type="PIRNR" id="PIRNR000241"/>
    </source>
</evidence>
<proteinExistence type="inferred from homology"/>
<evidence type="ECO:0000256" key="7">
    <source>
        <dbReference type="ARBA" id="ARBA00022631"/>
    </source>
</evidence>
<dbReference type="OrthoDB" id="9992118at2759"/>
<dbReference type="GO" id="GO:0004846">
    <property type="term" value="F:urate oxidase activity"/>
    <property type="evidence" value="ECO:0007669"/>
    <property type="project" value="UniProtKB-EC"/>
</dbReference>
<dbReference type="PANTHER" id="PTHR42874:SF1">
    <property type="entry name" value="URICASE"/>
    <property type="match status" value="1"/>
</dbReference>
<evidence type="ECO:0000256" key="8">
    <source>
        <dbReference type="ARBA" id="ARBA00023002"/>
    </source>
</evidence>
<evidence type="ECO:0000256" key="4">
    <source>
        <dbReference type="ARBA" id="ARBA00009760"/>
    </source>
</evidence>
<dbReference type="AlphaFoldDB" id="A0A1J1I5Y2"/>
<evidence type="ECO:0000256" key="1">
    <source>
        <dbReference type="ARBA" id="ARBA00003860"/>
    </source>
</evidence>
<dbReference type="EC" id="1.7.3.3" evidence="5 12"/>
<reference evidence="15 16" key="1">
    <citation type="submission" date="2015-04" db="EMBL/GenBank/DDBJ databases">
        <authorList>
            <person name="Syromyatnikov M.Y."/>
            <person name="Popov V.N."/>
        </authorList>
    </citation>
    <scope>NUCLEOTIDE SEQUENCE [LARGE SCALE GENOMIC DNA]</scope>
</reference>
<evidence type="ECO:0000256" key="13">
    <source>
        <dbReference type="PIRSR" id="PIRSR000241-2"/>
    </source>
</evidence>
<feature type="binding site" evidence="13">
    <location>
        <position position="188"/>
    </location>
    <ligand>
        <name>5-hydroxyisourate</name>
        <dbReference type="ChEBI" id="CHEBI:18072"/>
    </ligand>
</feature>
<evidence type="ECO:0000256" key="14">
    <source>
        <dbReference type="RuleBase" id="RU004455"/>
    </source>
</evidence>
<evidence type="ECO:0000256" key="5">
    <source>
        <dbReference type="ARBA" id="ARBA00012598"/>
    </source>
</evidence>
<dbReference type="InterPro" id="IPR002042">
    <property type="entry name" value="Uricase"/>
</dbReference>
<feature type="binding site" evidence="13">
    <location>
        <position position="281"/>
    </location>
    <ligand>
        <name>5-hydroxyisourate</name>
        <dbReference type="ChEBI" id="CHEBI:18072"/>
    </ligand>
</feature>
<dbReference type="PRINTS" id="PR00093">
    <property type="entry name" value="URICASE"/>
</dbReference>
<dbReference type="NCBIfam" id="TIGR03383">
    <property type="entry name" value="urate_oxi"/>
    <property type="match status" value="1"/>
</dbReference>
<comment type="function">
    <text evidence="1 12 14">Catalyzes the oxidation of uric acid to 5-hydroxyisourate, which is further processed to form (S)-allantoin.</text>
</comment>
<evidence type="ECO:0000256" key="2">
    <source>
        <dbReference type="ARBA" id="ARBA00004275"/>
    </source>
</evidence>
<keyword evidence="7 12" id="KW-0659">Purine metabolism</keyword>
<accession>A0A1J1I5Y2</accession>
<evidence type="ECO:0000256" key="6">
    <source>
        <dbReference type="ARBA" id="ARBA00017098"/>
    </source>
</evidence>
<organism evidence="15 16">
    <name type="scientific">Clunio marinus</name>
    <dbReference type="NCBI Taxonomy" id="568069"/>
    <lineage>
        <taxon>Eukaryota</taxon>
        <taxon>Metazoa</taxon>
        <taxon>Ecdysozoa</taxon>
        <taxon>Arthropoda</taxon>
        <taxon>Hexapoda</taxon>
        <taxon>Insecta</taxon>
        <taxon>Pterygota</taxon>
        <taxon>Neoptera</taxon>
        <taxon>Endopterygota</taxon>
        <taxon>Diptera</taxon>
        <taxon>Nematocera</taxon>
        <taxon>Chironomoidea</taxon>
        <taxon>Chironomidae</taxon>
        <taxon>Clunio</taxon>
    </lineage>
</organism>
<feature type="binding site" evidence="13">
    <location>
        <position position="255"/>
    </location>
    <ligand>
        <name>urate</name>
        <dbReference type="ChEBI" id="CHEBI:17775"/>
    </ligand>
</feature>
<comment type="pathway">
    <text evidence="3 12">Purine metabolism; urate degradation; (S)-allantoin from urate: step 1/3.</text>
</comment>
<comment type="catalytic activity">
    <reaction evidence="11 12 14">
        <text>urate + O2 + H2O = 5-hydroxyisourate + H2O2</text>
        <dbReference type="Rhea" id="RHEA:21368"/>
        <dbReference type="ChEBI" id="CHEBI:15377"/>
        <dbReference type="ChEBI" id="CHEBI:15379"/>
        <dbReference type="ChEBI" id="CHEBI:16240"/>
        <dbReference type="ChEBI" id="CHEBI:17775"/>
        <dbReference type="ChEBI" id="CHEBI:18072"/>
        <dbReference type="EC" id="1.7.3.3"/>
    </reaction>
</comment>
<evidence type="ECO:0000256" key="9">
    <source>
        <dbReference type="ARBA" id="ARBA00023140"/>
    </source>
</evidence>
<feature type="binding site" evidence="13">
    <location>
        <position position="281"/>
    </location>
    <ligand>
        <name>O2</name>
        <dbReference type="ChEBI" id="CHEBI:15379"/>
    </ligand>
</feature>
<evidence type="ECO:0000256" key="11">
    <source>
        <dbReference type="ARBA" id="ARBA00048818"/>
    </source>
</evidence>
<dbReference type="STRING" id="568069.A0A1J1I5Y2"/>
<dbReference type="Gene3D" id="3.10.270.10">
    <property type="entry name" value="Urate Oxidase"/>
    <property type="match status" value="1"/>
</dbReference>
<dbReference type="GO" id="GO:0005777">
    <property type="term" value="C:peroxisome"/>
    <property type="evidence" value="ECO:0007669"/>
    <property type="project" value="UniProtKB-SubCell"/>
</dbReference>
<sequence length="326" mass="37478">MAQAFEIRDRFYGKNFIKIAQVERNGANHVIKEYEMELKMSLAGVKEYTSGMKVLFLESYRLKQFFIKADNSELICANGCIDTIYILANNHGIKSPEAFGTLVCNHLLSEYDNMTMAQLTIEDFAWNKISYDGDMNCEEKTILHNHAFIHNSDCARTCTVTFHRKDDVPTVTSGIKNLRLMKTAQAQFIGFRRDGYTTLPDIFDKLLCTNVTCTWNLKKGSTYEDYNRIWNDVKNRIIKCWGGDPVEGVLSTCMQFTLQTIERNILESNPEIISIQMLMPNLLYADFDFSKFKTLEIKRGFRSIHIPSEKPLGAVYGELGRLETKQ</sequence>